<protein>
    <submittedName>
        <fullName evidence="2">39560_t:CDS:1</fullName>
    </submittedName>
</protein>
<keyword evidence="3" id="KW-1185">Reference proteome</keyword>
<feature type="compositionally biased region" description="Polar residues" evidence="1">
    <location>
        <begin position="1"/>
        <end position="13"/>
    </location>
</feature>
<name>A0ABN7UPW8_GIGMA</name>
<feature type="non-terminal residue" evidence="2">
    <location>
        <position position="1"/>
    </location>
</feature>
<evidence type="ECO:0000256" key="1">
    <source>
        <dbReference type="SAM" id="MobiDB-lite"/>
    </source>
</evidence>
<evidence type="ECO:0000313" key="3">
    <source>
        <dbReference type="Proteomes" id="UP000789901"/>
    </source>
</evidence>
<feature type="region of interest" description="Disordered" evidence="1">
    <location>
        <begin position="1"/>
        <end position="29"/>
    </location>
</feature>
<sequence length="112" mass="12545">NDPQTPQEQSNRASSTPPQLSSSTLEKRKSVELIDSSNKRQHIDHQMSCLCLNIDVPSRTDGSVNILEILKSAIRMFDQNTIALGSIHSYKSSNRLNVDSELREINLVLLNL</sequence>
<dbReference type="EMBL" id="CAJVQB010004926">
    <property type="protein sequence ID" value="CAG8649183.1"/>
    <property type="molecule type" value="Genomic_DNA"/>
</dbReference>
<comment type="caution">
    <text evidence="2">The sequence shown here is derived from an EMBL/GenBank/DDBJ whole genome shotgun (WGS) entry which is preliminary data.</text>
</comment>
<organism evidence="2 3">
    <name type="scientific">Gigaspora margarita</name>
    <dbReference type="NCBI Taxonomy" id="4874"/>
    <lineage>
        <taxon>Eukaryota</taxon>
        <taxon>Fungi</taxon>
        <taxon>Fungi incertae sedis</taxon>
        <taxon>Mucoromycota</taxon>
        <taxon>Glomeromycotina</taxon>
        <taxon>Glomeromycetes</taxon>
        <taxon>Diversisporales</taxon>
        <taxon>Gigasporaceae</taxon>
        <taxon>Gigaspora</taxon>
    </lineage>
</organism>
<feature type="compositionally biased region" description="Low complexity" evidence="1">
    <location>
        <begin position="14"/>
        <end position="24"/>
    </location>
</feature>
<reference evidence="2 3" key="1">
    <citation type="submission" date="2021-06" db="EMBL/GenBank/DDBJ databases">
        <authorList>
            <person name="Kallberg Y."/>
            <person name="Tangrot J."/>
            <person name="Rosling A."/>
        </authorList>
    </citation>
    <scope>NUCLEOTIDE SEQUENCE [LARGE SCALE GENOMIC DNA]</scope>
    <source>
        <strain evidence="2 3">120-4 pot B 10/14</strain>
    </source>
</reference>
<gene>
    <name evidence="2" type="ORF">GMARGA_LOCUS9263</name>
</gene>
<evidence type="ECO:0000313" key="2">
    <source>
        <dbReference type="EMBL" id="CAG8649183.1"/>
    </source>
</evidence>
<dbReference type="Proteomes" id="UP000789901">
    <property type="component" value="Unassembled WGS sequence"/>
</dbReference>
<accession>A0ABN7UPW8</accession>
<proteinExistence type="predicted"/>